<dbReference type="Proteomes" id="UP000029995">
    <property type="component" value="Unassembled WGS sequence"/>
</dbReference>
<gene>
    <name evidence="2" type="ORF">P409_23790</name>
</gene>
<dbReference type="SUPFAM" id="SSF51338">
    <property type="entry name" value="Composite domain of metallo-dependent hydrolases"/>
    <property type="match status" value="1"/>
</dbReference>
<dbReference type="InterPro" id="IPR032466">
    <property type="entry name" value="Metal_Hydrolase"/>
</dbReference>
<dbReference type="Gene3D" id="2.30.40.10">
    <property type="entry name" value="Urease, subunit C, domain 1"/>
    <property type="match status" value="1"/>
</dbReference>
<dbReference type="GO" id="GO:0016812">
    <property type="term" value="F:hydrolase activity, acting on carbon-nitrogen (but not peptide) bonds, in cyclic amides"/>
    <property type="evidence" value="ECO:0007669"/>
    <property type="project" value="TreeGrafter"/>
</dbReference>
<name>A0A0A0CZW5_9PROT</name>
<dbReference type="EMBL" id="JANX01000389">
    <property type="protein sequence ID" value="KGM32031.1"/>
    <property type="molecule type" value="Genomic_DNA"/>
</dbReference>
<dbReference type="GO" id="GO:0005829">
    <property type="term" value="C:cytosol"/>
    <property type="evidence" value="ECO:0007669"/>
    <property type="project" value="TreeGrafter"/>
</dbReference>
<accession>A0A0A0CZW5</accession>
<dbReference type="GO" id="GO:0016811">
    <property type="term" value="F:hydrolase activity, acting on carbon-nitrogen (but not peptide) bonds, in linear amides"/>
    <property type="evidence" value="ECO:0007669"/>
    <property type="project" value="InterPro"/>
</dbReference>
<dbReference type="OrthoDB" id="9766983at2"/>
<sequence length="484" mass="51772">MPDRAPYDLLLRNGTVIDGSGAPRLRADVAILGDRIAAVAPTGGIAPAQARESIDVAGRVVAPGFIDVHTHDDRAVIDGPDMLPKISQGVTTVVVGNCGISLSPLTLKGAPPPPLNLLGDQSAYEFPSFADYRGRLGEVMPGVNVAALIGHSSLRIGTMADVGRKANAGEIDAMRRLLADSLDQGAIGFSTGLYYKPNAAADADEVVALAELLADRGGVYATHMRDEHDKVLDSLEESFSTARRARVPVVISHHKCAGPHNWGRSRETLPVIEAASKSQPVGLDAYPYTAGSTVLDPDHVTGDIRIMVAWSKAQPEMAGRDLADIAAEWGCTEKEAAVRLHPAGAIYFQMDEADVRRILSFPLTMIGSDGLPHDSHPHPRLWGTFPRVLGHYSRDLGLFPLETAVHKMTGLSAMRFNLPDRGLVREGHAADLVVFDPIQIADAATFEAPKTPSRGLDFVLVNGRMSWRAGETEVDRAGRLLARG</sequence>
<dbReference type="PANTHER" id="PTHR11647:SF1">
    <property type="entry name" value="COLLAPSIN RESPONSE MEDIATOR PROTEIN"/>
    <property type="match status" value="1"/>
</dbReference>
<dbReference type="CDD" id="cd01297">
    <property type="entry name" value="D-aminoacylase"/>
    <property type="match status" value="1"/>
</dbReference>
<dbReference type="InterPro" id="IPR011059">
    <property type="entry name" value="Metal-dep_hydrolase_composite"/>
</dbReference>
<dbReference type="PANTHER" id="PTHR11647">
    <property type="entry name" value="HYDRANTOINASE/DIHYDROPYRIMIDINASE FAMILY MEMBER"/>
    <property type="match status" value="1"/>
</dbReference>
<feature type="domain" description="Amidohydrolase 3" evidence="1">
    <location>
        <begin position="353"/>
        <end position="464"/>
    </location>
</feature>
<organism evidence="2 3">
    <name type="scientific">Inquilinus limosus MP06</name>
    <dbReference type="NCBI Taxonomy" id="1398085"/>
    <lineage>
        <taxon>Bacteria</taxon>
        <taxon>Pseudomonadati</taxon>
        <taxon>Pseudomonadota</taxon>
        <taxon>Alphaproteobacteria</taxon>
        <taxon>Rhodospirillales</taxon>
        <taxon>Rhodospirillaceae</taxon>
        <taxon>Inquilinus</taxon>
    </lineage>
</organism>
<dbReference type="InterPro" id="IPR023100">
    <property type="entry name" value="D-aminoacylase_insert_dom_sf"/>
</dbReference>
<dbReference type="Gene3D" id="3.30.1490.130">
    <property type="entry name" value="D-aminoacylase. Domain 3"/>
    <property type="match status" value="1"/>
</dbReference>
<dbReference type="InterPro" id="IPR013108">
    <property type="entry name" value="Amidohydro_3"/>
</dbReference>
<dbReference type="Gene3D" id="3.20.20.140">
    <property type="entry name" value="Metal-dependent hydrolases"/>
    <property type="match status" value="1"/>
</dbReference>
<protein>
    <submittedName>
        <fullName evidence="2">D-aminoacylase</fullName>
    </submittedName>
</protein>
<reference evidence="2 3" key="1">
    <citation type="submission" date="2014-01" db="EMBL/GenBank/DDBJ databases">
        <title>Genome sequence determination for a cystic fibrosis isolate, Inquilinus limosus.</title>
        <authorList>
            <person name="Pino M."/>
            <person name="Di Conza J."/>
            <person name="Gutkind G."/>
        </authorList>
    </citation>
    <scope>NUCLEOTIDE SEQUENCE [LARGE SCALE GENOMIC DNA]</scope>
    <source>
        <strain evidence="2 3">MP06</strain>
    </source>
</reference>
<dbReference type="InterPro" id="IPR050378">
    <property type="entry name" value="Metallo-dep_Hydrolases_sf"/>
</dbReference>
<dbReference type="Pfam" id="PF07969">
    <property type="entry name" value="Amidohydro_3"/>
    <property type="match status" value="2"/>
</dbReference>
<dbReference type="SUPFAM" id="SSF51556">
    <property type="entry name" value="Metallo-dependent hydrolases"/>
    <property type="match status" value="1"/>
</dbReference>
<proteinExistence type="predicted"/>
<evidence type="ECO:0000313" key="2">
    <source>
        <dbReference type="EMBL" id="KGM32031.1"/>
    </source>
</evidence>
<feature type="domain" description="Amidohydrolase 3" evidence="1">
    <location>
        <begin position="54"/>
        <end position="261"/>
    </location>
</feature>
<comment type="caution">
    <text evidence="2">The sequence shown here is derived from an EMBL/GenBank/DDBJ whole genome shotgun (WGS) entry which is preliminary data.</text>
</comment>
<dbReference type="RefSeq" id="WP_034844529.1">
    <property type="nucleotide sequence ID" value="NZ_JANX01000389.1"/>
</dbReference>
<evidence type="ECO:0000313" key="3">
    <source>
        <dbReference type="Proteomes" id="UP000029995"/>
    </source>
</evidence>
<dbReference type="AlphaFoldDB" id="A0A0A0CZW5"/>
<evidence type="ECO:0000259" key="1">
    <source>
        <dbReference type="Pfam" id="PF07969"/>
    </source>
</evidence>